<organism evidence="7">
    <name type="scientific">viral metagenome</name>
    <dbReference type="NCBI Taxonomy" id="1070528"/>
    <lineage>
        <taxon>unclassified sequences</taxon>
        <taxon>metagenomes</taxon>
        <taxon>organismal metagenomes</taxon>
    </lineage>
</organism>
<keyword evidence="4" id="KW-0521">NADP</keyword>
<dbReference type="EMBL" id="MN740417">
    <property type="protein sequence ID" value="QHU05586.1"/>
    <property type="molecule type" value="Genomic_DNA"/>
</dbReference>
<dbReference type="AlphaFoldDB" id="A0A6C0JLD7"/>
<keyword evidence="3" id="KW-0554">One-carbon metabolism</keyword>
<dbReference type="PROSITE" id="PS51330">
    <property type="entry name" value="DHFR_2"/>
    <property type="match status" value="1"/>
</dbReference>
<reference evidence="7" key="1">
    <citation type="journal article" date="2020" name="Nature">
        <title>Giant virus diversity and host interactions through global metagenomics.</title>
        <authorList>
            <person name="Schulz F."/>
            <person name="Roux S."/>
            <person name="Paez-Espino D."/>
            <person name="Jungbluth S."/>
            <person name="Walsh D.A."/>
            <person name="Denef V.J."/>
            <person name="McMahon K.D."/>
            <person name="Konstantinidis K.T."/>
            <person name="Eloe-Fadrosh E.A."/>
            <person name="Kyrpides N.C."/>
            <person name="Woyke T."/>
        </authorList>
    </citation>
    <scope>NUCLEOTIDE SEQUENCE</scope>
    <source>
        <strain evidence="7">GVMAG-M-3300027736-24</strain>
    </source>
</reference>
<feature type="domain" description="DHFR" evidence="6">
    <location>
        <begin position="1"/>
        <end position="170"/>
    </location>
</feature>
<evidence type="ECO:0000256" key="2">
    <source>
        <dbReference type="ARBA" id="ARBA00012856"/>
    </source>
</evidence>
<dbReference type="CDD" id="cd00209">
    <property type="entry name" value="DHFR"/>
    <property type="match status" value="1"/>
</dbReference>
<sequence>MEAIYAIDIHNGLAKNGTIPWHSKKDLKFFKEKTKNNVIIMGKSTFLSLPNGYLKDRLNIILTRHPETIDVKNNSFVMITSADYIYKLILQDREKWKKSFPYLNENFSIFFIGGKQIYEQFVPLCDKIWVTKIKKDYDCDLFFHYDYSLQFNEEIIEENEELQIINYSKA</sequence>
<protein>
    <recommendedName>
        <fullName evidence="2">dihydrofolate reductase</fullName>
        <ecNumber evidence="2">1.5.1.3</ecNumber>
    </recommendedName>
</protein>
<evidence type="ECO:0000256" key="1">
    <source>
        <dbReference type="ARBA" id="ARBA00004903"/>
    </source>
</evidence>
<dbReference type="Gene3D" id="3.40.430.10">
    <property type="entry name" value="Dihydrofolate Reductase, subunit A"/>
    <property type="match status" value="1"/>
</dbReference>
<name>A0A6C0JLD7_9ZZZZ</name>
<dbReference type="GO" id="GO:0046655">
    <property type="term" value="P:folic acid metabolic process"/>
    <property type="evidence" value="ECO:0007669"/>
    <property type="project" value="TreeGrafter"/>
</dbReference>
<dbReference type="SUPFAM" id="SSF53597">
    <property type="entry name" value="Dihydrofolate reductase-like"/>
    <property type="match status" value="1"/>
</dbReference>
<evidence type="ECO:0000256" key="3">
    <source>
        <dbReference type="ARBA" id="ARBA00022563"/>
    </source>
</evidence>
<proteinExistence type="predicted"/>
<dbReference type="GO" id="GO:0006730">
    <property type="term" value="P:one-carbon metabolic process"/>
    <property type="evidence" value="ECO:0007669"/>
    <property type="project" value="UniProtKB-KW"/>
</dbReference>
<dbReference type="PANTHER" id="PTHR48069:SF3">
    <property type="entry name" value="DIHYDROFOLATE REDUCTASE"/>
    <property type="match status" value="1"/>
</dbReference>
<dbReference type="InterPro" id="IPR024072">
    <property type="entry name" value="DHFR-like_dom_sf"/>
</dbReference>
<dbReference type="PANTHER" id="PTHR48069">
    <property type="entry name" value="DIHYDROFOLATE REDUCTASE"/>
    <property type="match status" value="1"/>
</dbReference>
<dbReference type="EC" id="1.5.1.3" evidence="2"/>
<dbReference type="PRINTS" id="PR00070">
    <property type="entry name" value="DHFR"/>
</dbReference>
<evidence type="ECO:0000256" key="5">
    <source>
        <dbReference type="ARBA" id="ARBA00023002"/>
    </source>
</evidence>
<evidence type="ECO:0000259" key="6">
    <source>
        <dbReference type="PROSITE" id="PS51330"/>
    </source>
</evidence>
<dbReference type="InterPro" id="IPR001796">
    <property type="entry name" value="DHFR_dom"/>
</dbReference>
<dbReference type="Pfam" id="PF00186">
    <property type="entry name" value="DHFR_1"/>
    <property type="match status" value="1"/>
</dbReference>
<dbReference type="GO" id="GO:0046452">
    <property type="term" value="P:dihydrofolate metabolic process"/>
    <property type="evidence" value="ECO:0007669"/>
    <property type="project" value="TreeGrafter"/>
</dbReference>
<keyword evidence="5" id="KW-0560">Oxidoreductase</keyword>
<evidence type="ECO:0000256" key="4">
    <source>
        <dbReference type="ARBA" id="ARBA00022857"/>
    </source>
</evidence>
<dbReference type="GO" id="GO:0050661">
    <property type="term" value="F:NADP binding"/>
    <property type="evidence" value="ECO:0007669"/>
    <property type="project" value="InterPro"/>
</dbReference>
<accession>A0A6C0JLD7</accession>
<comment type="pathway">
    <text evidence="1">Cofactor biosynthesis; tetrahydrofolate biosynthesis; 5,6,7,8-tetrahydrofolate from 7,8-dihydrofolate: step 1/1.</text>
</comment>
<evidence type="ECO:0000313" key="7">
    <source>
        <dbReference type="EMBL" id="QHU05586.1"/>
    </source>
</evidence>
<dbReference type="GO" id="GO:0046654">
    <property type="term" value="P:tetrahydrofolate biosynthetic process"/>
    <property type="evidence" value="ECO:0007669"/>
    <property type="project" value="InterPro"/>
</dbReference>
<dbReference type="GO" id="GO:0004146">
    <property type="term" value="F:dihydrofolate reductase activity"/>
    <property type="evidence" value="ECO:0007669"/>
    <property type="project" value="UniProtKB-EC"/>
</dbReference>
<dbReference type="InterPro" id="IPR012259">
    <property type="entry name" value="DHFR"/>
</dbReference>